<dbReference type="Gene3D" id="2.130.10.130">
    <property type="entry name" value="Integrin alpha, N-terminal"/>
    <property type="match status" value="2"/>
</dbReference>
<dbReference type="AlphaFoldDB" id="A0A5B8W3Z6"/>
<evidence type="ECO:0000313" key="3">
    <source>
        <dbReference type="Proteomes" id="UP000321362"/>
    </source>
</evidence>
<proteinExistence type="predicted"/>
<dbReference type="PANTHER" id="PTHR46580:SF4">
    <property type="entry name" value="ATP_GTP-BINDING PROTEIN"/>
    <property type="match status" value="1"/>
</dbReference>
<dbReference type="InterPro" id="IPR013517">
    <property type="entry name" value="FG-GAP"/>
</dbReference>
<dbReference type="EMBL" id="CP042437">
    <property type="protein sequence ID" value="QEC78453.1"/>
    <property type="molecule type" value="Genomic_DNA"/>
</dbReference>
<evidence type="ECO:0000313" key="2">
    <source>
        <dbReference type="EMBL" id="QEC78453.1"/>
    </source>
</evidence>
<dbReference type="Proteomes" id="UP000321362">
    <property type="component" value="Chromosome"/>
</dbReference>
<gene>
    <name evidence="2" type="ORF">FSB76_21815</name>
</gene>
<dbReference type="InterPro" id="IPR028994">
    <property type="entry name" value="Integrin_alpha_N"/>
</dbReference>
<dbReference type="RefSeq" id="WP_147057102.1">
    <property type="nucleotide sequence ID" value="NZ_CP042437.1"/>
</dbReference>
<dbReference type="Pfam" id="PF13517">
    <property type="entry name" value="FG-GAP_3"/>
    <property type="match status" value="1"/>
</dbReference>
<dbReference type="OrthoDB" id="974255at2"/>
<keyword evidence="1" id="KW-0732">Signal</keyword>
<dbReference type="KEGG" id="mgk:FSB76_21815"/>
<dbReference type="SUPFAM" id="SSF69318">
    <property type="entry name" value="Integrin alpha N-terminal domain"/>
    <property type="match status" value="1"/>
</dbReference>
<dbReference type="PROSITE" id="PS51257">
    <property type="entry name" value="PROKAR_LIPOPROTEIN"/>
    <property type="match status" value="1"/>
</dbReference>
<keyword evidence="3" id="KW-1185">Reference proteome</keyword>
<evidence type="ECO:0000256" key="1">
    <source>
        <dbReference type="ARBA" id="ARBA00022729"/>
    </source>
</evidence>
<sequence>MHFKPKYLATTYLLLFIVLLSFATLIYGCKPKTGQYYKLTGNVKLDGENLVQLKCTRCHALTPINALPKNVWINHVLVSMAPMLKISTYGGQFFKQDAKDTTGASIVEWLAIVNYYKKFAPDTLLPVRKPAPLVEDWTGFTLKKPLPFNSTSFTTAINYNPATRKLYSADAVNEKLYSWDSNLKADSLASLPSAGVDISFDKEAGSNIGFVSAIGRMAPVDFPNGKIVKLDLDAKDVNASETYIASDLPRPVQTIVGDFNKDGLNDIVVCGQGDKKGGVYLLVQNKDKTYTQQSILNKAGSVQALKGDFNKDGWLDLMVLTGTGDEGLWLLLNDQKGGFTTRKLLTFPPTNSSTSFQLVDMDHDGNLDLVYTCGYNYHDSRILKPYHGLYIFTNAGNWSFKQKYFYPINGCTKAIAADFDGDGDVDIATIAFFADMQNTPQEEFIYFEQNKPFDFKPHAVPVSKYGRWMCMETADLNNDGKLDIILGNYADGFKFIHGLQPQWDRNLPLIVLENHTKK</sequence>
<protein>
    <submittedName>
        <fullName evidence="2">VCBS repeat-containing protein</fullName>
    </submittedName>
</protein>
<accession>A0A5B8W3Z6</accession>
<name>A0A5B8W3Z6_9SPHI</name>
<reference evidence="2 3" key="1">
    <citation type="journal article" date="2013" name="J. Microbiol.">
        <title>Mucilaginibacter ginsenosidivorax sp. nov., with ginsenoside converting activity isolated from sediment.</title>
        <authorList>
            <person name="Kim J.K."/>
            <person name="Choi T.E."/>
            <person name="Liu Q.M."/>
            <person name="Park H.Y."/>
            <person name="Yi T.H."/>
            <person name="Yoon M.H."/>
            <person name="Kim S.C."/>
            <person name="Im W.T."/>
        </authorList>
    </citation>
    <scope>NUCLEOTIDE SEQUENCE [LARGE SCALE GENOMIC DNA]</scope>
    <source>
        <strain evidence="2 3">KHI28</strain>
    </source>
</reference>
<dbReference type="PANTHER" id="PTHR46580">
    <property type="entry name" value="SENSOR KINASE-RELATED"/>
    <property type="match status" value="1"/>
</dbReference>
<organism evidence="2 3">
    <name type="scientific">Mucilaginibacter ginsenosidivorax</name>
    <dbReference type="NCBI Taxonomy" id="862126"/>
    <lineage>
        <taxon>Bacteria</taxon>
        <taxon>Pseudomonadati</taxon>
        <taxon>Bacteroidota</taxon>
        <taxon>Sphingobacteriia</taxon>
        <taxon>Sphingobacteriales</taxon>
        <taxon>Sphingobacteriaceae</taxon>
        <taxon>Mucilaginibacter</taxon>
    </lineage>
</organism>